<dbReference type="InterPro" id="IPR000160">
    <property type="entry name" value="GGDEF_dom"/>
</dbReference>
<organism evidence="3 4">
    <name type="scientific">Jiella sonneratiae</name>
    <dbReference type="NCBI Taxonomy" id="2816856"/>
    <lineage>
        <taxon>Bacteria</taxon>
        <taxon>Pseudomonadati</taxon>
        <taxon>Pseudomonadota</taxon>
        <taxon>Alphaproteobacteria</taxon>
        <taxon>Hyphomicrobiales</taxon>
        <taxon>Aurantimonadaceae</taxon>
        <taxon>Jiella</taxon>
    </lineage>
</organism>
<keyword evidence="4" id="KW-1185">Reference proteome</keyword>
<dbReference type="NCBIfam" id="TIGR00254">
    <property type="entry name" value="GGDEF"/>
    <property type="match status" value="1"/>
</dbReference>
<dbReference type="SMART" id="SM00086">
    <property type="entry name" value="PAC"/>
    <property type="match status" value="1"/>
</dbReference>
<dbReference type="Gene3D" id="3.30.450.20">
    <property type="entry name" value="PAS domain"/>
    <property type="match status" value="1"/>
</dbReference>
<dbReference type="PANTHER" id="PTHR44757:SF2">
    <property type="entry name" value="BIOFILM ARCHITECTURE MAINTENANCE PROTEIN MBAA"/>
    <property type="match status" value="1"/>
</dbReference>
<dbReference type="Pfam" id="PF00990">
    <property type="entry name" value="GGDEF"/>
    <property type="match status" value="1"/>
</dbReference>
<evidence type="ECO:0000259" key="1">
    <source>
        <dbReference type="PROSITE" id="PS50113"/>
    </source>
</evidence>
<dbReference type="Proteomes" id="UP000664288">
    <property type="component" value="Unassembled WGS sequence"/>
</dbReference>
<protein>
    <submittedName>
        <fullName evidence="3">Diguanylate cyclase</fullName>
    </submittedName>
</protein>
<dbReference type="PROSITE" id="PS50113">
    <property type="entry name" value="PAC"/>
    <property type="match status" value="1"/>
</dbReference>
<dbReference type="InterPro" id="IPR000700">
    <property type="entry name" value="PAS-assoc_C"/>
</dbReference>
<feature type="domain" description="PAC" evidence="1">
    <location>
        <begin position="115"/>
        <end position="166"/>
    </location>
</feature>
<dbReference type="SUPFAM" id="SSF55785">
    <property type="entry name" value="PYP-like sensor domain (PAS domain)"/>
    <property type="match status" value="1"/>
</dbReference>
<dbReference type="InterPro" id="IPR035965">
    <property type="entry name" value="PAS-like_dom_sf"/>
</dbReference>
<name>A0ABS3J0D6_9HYPH</name>
<dbReference type="PANTHER" id="PTHR44757">
    <property type="entry name" value="DIGUANYLATE CYCLASE DGCP"/>
    <property type="match status" value="1"/>
</dbReference>
<dbReference type="InterPro" id="IPR001610">
    <property type="entry name" value="PAC"/>
</dbReference>
<dbReference type="InterPro" id="IPR043128">
    <property type="entry name" value="Rev_trsase/Diguanyl_cyclase"/>
</dbReference>
<proteinExistence type="predicted"/>
<reference evidence="3 4" key="1">
    <citation type="submission" date="2021-03" db="EMBL/GenBank/DDBJ databases">
        <title>Whole genome sequence of Jiella sp. MQZ13P-4.</title>
        <authorList>
            <person name="Tuo L."/>
        </authorList>
    </citation>
    <scope>NUCLEOTIDE SEQUENCE [LARGE SCALE GENOMIC DNA]</scope>
    <source>
        <strain evidence="3 4">MQZ13P-4</strain>
    </source>
</reference>
<dbReference type="CDD" id="cd01949">
    <property type="entry name" value="GGDEF"/>
    <property type="match status" value="1"/>
</dbReference>
<feature type="domain" description="GGDEF" evidence="2">
    <location>
        <begin position="198"/>
        <end position="329"/>
    </location>
</feature>
<dbReference type="SUPFAM" id="SSF55073">
    <property type="entry name" value="Nucleotide cyclase"/>
    <property type="match status" value="1"/>
</dbReference>
<evidence type="ECO:0000313" key="3">
    <source>
        <dbReference type="EMBL" id="MBO0903129.1"/>
    </source>
</evidence>
<dbReference type="InterPro" id="IPR029787">
    <property type="entry name" value="Nucleotide_cyclase"/>
</dbReference>
<comment type="caution">
    <text evidence="3">The sequence shown here is derived from an EMBL/GenBank/DDBJ whole genome shotgun (WGS) entry which is preliminary data.</text>
</comment>
<evidence type="ECO:0000313" key="4">
    <source>
        <dbReference type="Proteomes" id="UP000664288"/>
    </source>
</evidence>
<dbReference type="InterPro" id="IPR052155">
    <property type="entry name" value="Biofilm_reg_signaling"/>
</dbReference>
<dbReference type="SMART" id="SM00267">
    <property type="entry name" value="GGDEF"/>
    <property type="match status" value="1"/>
</dbReference>
<dbReference type="EMBL" id="JAFMPY010000004">
    <property type="protein sequence ID" value="MBO0903129.1"/>
    <property type="molecule type" value="Genomic_DNA"/>
</dbReference>
<evidence type="ECO:0000259" key="2">
    <source>
        <dbReference type="PROSITE" id="PS50887"/>
    </source>
</evidence>
<sequence length="349" mass="37667">MSPETRGPTPNSSTDRIATLETRIAVQEALIARLQAELAHSRKIFERASNAAQIGVWECELDDCTLRWSDVVYDMFDLPRGSTLDRDEILAFYPEATRLELEDIRSRAIREGGGFSLDAEITTARGRPRWIRITATVECEAGEPVRIFGMKQDITAEKNATLRLRHMAEFDAVTGLSSRSRFQSRMAEASNAAAAGAPVGALMLIDLDHFKQVNDAFGHLVGDDCLRAVGRRLSRLHATSDCVARIGGDEFAVVFGPETPRAVVVRLAGAVVRTMRRPIEIAGRHIELGASVGIAFADDGNSETLHAQADGALYAAKAAGRGAVRIFSGTGGEHLAGARRAAAELTACP</sequence>
<gene>
    <name evidence="3" type="ORF">J1C47_05710</name>
</gene>
<dbReference type="PROSITE" id="PS50887">
    <property type="entry name" value="GGDEF"/>
    <property type="match status" value="1"/>
</dbReference>
<dbReference type="Gene3D" id="3.30.70.270">
    <property type="match status" value="1"/>
</dbReference>
<accession>A0ABS3J0D6</accession>